<evidence type="ECO:0000313" key="3">
    <source>
        <dbReference type="EMBL" id="MFD2965109.1"/>
    </source>
</evidence>
<evidence type="ECO:0000256" key="1">
    <source>
        <dbReference type="ARBA" id="ARBA00010996"/>
    </source>
</evidence>
<sequence length="236" mass="27183">MKDQTKSFSIKKIAILVTILALPGFCYYLLQEKGENRYKSLPFYGEKKLTGTFHTKRGKQIPDTLYHAVQPFSMLNSDSSTVTFKPDSSVAVINFFFTKNEKLAKPINQVMQQIAKRFEKNAMVELYSVSIDPYSDTPSVLKQYKEGWGKFRNWYMLSPANYEEVITLAKDGLLLDVVYDPKAHTPVTHSSSIVLLDSKRRIRGYYDALVKTDVDKLIDEIKLLLTEEFRNISIRQ</sequence>
<accession>A0ABW6B9E7</accession>
<dbReference type="EMBL" id="JBHUPA010000029">
    <property type="protein sequence ID" value="MFD2965109.1"/>
    <property type="molecule type" value="Genomic_DNA"/>
</dbReference>
<dbReference type="Pfam" id="PF02630">
    <property type="entry name" value="SCO1-SenC"/>
    <property type="match status" value="1"/>
</dbReference>
<gene>
    <name evidence="3" type="ORF">ACFS6J_25140</name>
</gene>
<organism evidence="3 4">
    <name type="scientific">Olivibacter jilunii</name>
    <dbReference type="NCBI Taxonomy" id="985016"/>
    <lineage>
        <taxon>Bacteria</taxon>
        <taxon>Pseudomonadati</taxon>
        <taxon>Bacteroidota</taxon>
        <taxon>Sphingobacteriia</taxon>
        <taxon>Sphingobacteriales</taxon>
        <taxon>Sphingobacteriaceae</taxon>
        <taxon>Olivibacter</taxon>
    </lineage>
</organism>
<dbReference type="Gene3D" id="3.40.30.10">
    <property type="entry name" value="Glutaredoxin"/>
    <property type="match status" value="1"/>
</dbReference>
<keyword evidence="2" id="KW-1133">Transmembrane helix</keyword>
<evidence type="ECO:0000313" key="4">
    <source>
        <dbReference type="Proteomes" id="UP001597560"/>
    </source>
</evidence>
<dbReference type="SUPFAM" id="SSF52833">
    <property type="entry name" value="Thioredoxin-like"/>
    <property type="match status" value="1"/>
</dbReference>
<keyword evidence="4" id="KW-1185">Reference proteome</keyword>
<dbReference type="InterPro" id="IPR036249">
    <property type="entry name" value="Thioredoxin-like_sf"/>
</dbReference>
<evidence type="ECO:0000256" key="2">
    <source>
        <dbReference type="SAM" id="Phobius"/>
    </source>
</evidence>
<dbReference type="Proteomes" id="UP001597560">
    <property type="component" value="Unassembled WGS sequence"/>
</dbReference>
<name>A0ABW6B9E7_9SPHI</name>
<reference evidence="4" key="1">
    <citation type="journal article" date="2019" name="Int. J. Syst. Evol. Microbiol.">
        <title>The Global Catalogue of Microorganisms (GCM) 10K type strain sequencing project: providing services to taxonomists for standard genome sequencing and annotation.</title>
        <authorList>
            <consortium name="The Broad Institute Genomics Platform"/>
            <consortium name="The Broad Institute Genome Sequencing Center for Infectious Disease"/>
            <person name="Wu L."/>
            <person name="Ma J."/>
        </authorList>
    </citation>
    <scope>NUCLEOTIDE SEQUENCE [LARGE SCALE GENOMIC DNA]</scope>
    <source>
        <strain evidence="4">KCTC 23098</strain>
    </source>
</reference>
<dbReference type="RefSeq" id="WP_013664850.1">
    <property type="nucleotide sequence ID" value="NZ_JAHVDN010000003.1"/>
</dbReference>
<dbReference type="InterPro" id="IPR003782">
    <property type="entry name" value="SCO1/SenC"/>
</dbReference>
<comment type="similarity">
    <text evidence="1">Belongs to the SCO1/2 family.</text>
</comment>
<keyword evidence="2" id="KW-0472">Membrane</keyword>
<comment type="caution">
    <text evidence="3">The sequence shown here is derived from an EMBL/GenBank/DDBJ whole genome shotgun (WGS) entry which is preliminary data.</text>
</comment>
<feature type="transmembrane region" description="Helical" evidence="2">
    <location>
        <begin position="12"/>
        <end position="30"/>
    </location>
</feature>
<protein>
    <submittedName>
        <fullName evidence="3">SCO family protein</fullName>
    </submittedName>
</protein>
<keyword evidence="2" id="KW-0812">Transmembrane</keyword>
<proteinExistence type="inferred from homology"/>